<proteinExistence type="predicted"/>
<gene>
    <name evidence="1" type="ORF">PR048_019658</name>
</gene>
<organism evidence="1 2">
    <name type="scientific">Dryococelus australis</name>
    <dbReference type="NCBI Taxonomy" id="614101"/>
    <lineage>
        <taxon>Eukaryota</taxon>
        <taxon>Metazoa</taxon>
        <taxon>Ecdysozoa</taxon>
        <taxon>Arthropoda</taxon>
        <taxon>Hexapoda</taxon>
        <taxon>Insecta</taxon>
        <taxon>Pterygota</taxon>
        <taxon>Neoptera</taxon>
        <taxon>Polyneoptera</taxon>
        <taxon>Phasmatodea</taxon>
        <taxon>Verophasmatodea</taxon>
        <taxon>Anareolatae</taxon>
        <taxon>Phasmatidae</taxon>
        <taxon>Eurycanthinae</taxon>
        <taxon>Dryococelus</taxon>
    </lineage>
</organism>
<name>A0ABQ9H454_9NEOP</name>
<comment type="caution">
    <text evidence="1">The sequence shown here is derived from an EMBL/GenBank/DDBJ whole genome shotgun (WGS) entry which is preliminary data.</text>
</comment>
<evidence type="ECO:0000313" key="1">
    <source>
        <dbReference type="EMBL" id="KAJ8879052.1"/>
    </source>
</evidence>
<dbReference type="EMBL" id="JARBHB010000007">
    <property type="protein sequence ID" value="KAJ8879052.1"/>
    <property type="molecule type" value="Genomic_DNA"/>
</dbReference>
<accession>A0ABQ9H454</accession>
<protein>
    <submittedName>
        <fullName evidence="1">Uncharacterized protein</fullName>
    </submittedName>
</protein>
<dbReference type="Proteomes" id="UP001159363">
    <property type="component" value="Chromosome 6"/>
</dbReference>
<evidence type="ECO:0000313" key="2">
    <source>
        <dbReference type="Proteomes" id="UP001159363"/>
    </source>
</evidence>
<reference evidence="1 2" key="1">
    <citation type="submission" date="2023-02" db="EMBL/GenBank/DDBJ databases">
        <title>LHISI_Scaffold_Assembly.</title>
        <authorList>
            <person name="Stuart O.P."/>
            <person name="Cleave R."/>
            <person name="Magrath M.J.L."/>
            <person name="Mikheyev A.S."/>
        </authorList>
    </citation>
    <scope>NUCLEOTIDE SEQUENCE [LARGE SCALE GENOMIC DNA]</scope>
    <source>
        <strain evidence="1">Daus_M_001</strain>
        <tissue evidence="1">Leg muscle</tissue>
    </source>
</reference>
<sequence>MDIMVRFWDENEVKTRFLTSCFMGHIMTHDLLMNFISALKAQDHDTSVSMNGPYVNLKFLKDLQSYLREHSPDDPELLNFGICSLHIVHGAYKTARDKCDWKIPSFLHLFTTSSFFPLKFCCVKWVDNSKVLQRAGAVLPHLKKIHQSCVEKNPPLGFLSSISVVLQSFLTDYQTNRSLLPFTCTDLIQLIMFLMNKIVNHDISTATSSEKLIGIDLTKKCNLKTYHSRKTVKHSLVELCSKLMKKFPLSYKLVRGASCLSPEVMMNSNLRNIVILHANAAIEHNFSSINNRSMYDAVISTGLVKDITAAKQMIHVFRNASAKRRE</sequence>
<keyword evidence="2" id="KW-1185">Reference proteome</keyword>